<comment type="caution">
    <text evidence="2">The sequence shown here is derived from an EMBL/GenBank/DDBJ whole genome shotgun (WGS) entry which is preliminary data.</text>
</comment>
<evidence type="ECO:0000313" key="2">
    <source>
        <dbReference type="EMBL" id="KAE8266959.1"/>
    </source>
</evidence>
<reference evidence="2" key="2">
    <citation type="journal article" date="2019" name="IMA Fungus">
        <title>Genome sequencing and comparison of five Tilletia species to identify candidate genes for the detection of regulated species infecting wheat.</title>
        <authorList>
            <person name="Nguyen H.D.T."/>
            <person name="Sultana T."/>
            <person name="Kesanakurti P."/>
            <person name="Hambleton S."/>
        </authorList>
    </citation>
    <scope>NUCLEOTIDE SEQUENCE</scope>
    <source>
        <strain evidence="2">DAOMC 236422</strain>
    </source>
</reference>
<evidence type="ECO:0000313" key="3">
    <source>
        <dbReference type="Proteomes" id="UP000078113"/>
    </source>
</evidence>
<proteinExistence type="predicted"/>
<feature type="region of interest" description="Disordered" evidence="1">
    <location>
        <begin position="1"/>
        <end position="60"/>
    </location>
</feature>
<name>A0A8X7N5I5_9BASI</name>
<reference evidence="2" key="1">
    <citation type="submission" date="2016-04" db="EMBL/GenBank/DDBJ databases">
        <authorList>
            <person name="Nguyen H.D."/>
            <person name="Samba Siva P."/>
            <person name="Cullis J."/>
            <person name="Levesque C.A."/>
            <person name="Hambleton S."/>
        </authorList>
    </citation>
    <scope>NUCLEOTIDE SEQUENCE</scope>
    <source>
        <strain evidence="2">DAOMC 236422</strain>
    </source>
</reference>
<dbReference type="Proteomes" id="UP000078113">
    <property type="component" value="Unassembled WGS sequence"/>
</dbReference>
<dbReference type="EMBL" id="LWDG02000274">
    <property type="protein sequence ID" value="KAE8266959.1"/>
    <property type="molecule type" value="Genomic_DNA"/>
</dbReference>
<organism evidence="2 3">
    <name type="scientific">Tilletia walkeri</name>
    <dbReference type="NCBI Taxonomy" id="117179"/>
    <lineage>
        <taxon>Eukaryota</taxon>
        <taxon>Fungi</taxon>
        <taxon>Dikarya</taxon>
        <taxon>Basidiomycota</taxon>
        <taxon>Ustilaginomycotina</taxon>
        <taxon>Exobasidiomycetes</taxon>
        <taxon>Tilletiales</taxon>
        <taxon>Tilletiaceae</taxon>
        <taxon>Tilletia</taxon>
    </lineage>
</organism>
<sequence>MTNKTDSTNTTFQSVSHEEHSKRERGKKRARAREVDPLRRTKATSWAPADNPAPKSAPVLPSVGAGAGAVVSTGAVSVTDPFNSSSVINHLHRTADPSMKMRSGLKK</sequence>
<gene>
    <name evidence="2" type="ORF">A4X09_0g5389</name>
</gene>
<protein>
    <submittedName>
        <fullName evidence="2">Uncharacterized protein</fullName>
    </submittedName>
</protein>
<evidence type="ECO:0000256" key="1">
    <source>
        <dbReference type="SAM" id="MobiDB-lite"/>
    </source>
</evidence>
<keyword evidence="3" id="KW-1185">Reference proteome</keyword>
<accession>A0A8X7N5I5</accession>
<feature type="compositionally biased region" description="Polar residues" evidence="1">
    <location>
        <begin position="1"/>
        <end position="15"/>
    </location>
</feature>
<dbReference type="AlphaFoldDB" id="A0A8X7N5I5"/>